<feature type="binding site" evidence="10">
    <location>
        <position position="16"/>
    </location>
    <ligand>
        <name>Zn(2+)</name>
        <dbReference type="ChEBI" id="CHEBI:29105"/>
    </ligand>
</feature>
<sequence length="130" mass="14261">MSRYAIGKSFAFSASHQLPGLPEGHQCGRLHGHNYTVEVELEAETLEFPGFVTDFGDLAPFKAYLDATFDHRHLNDVLDEPPTSERLAAHLATWLERELLPQVGGRLVSVRVSETPTSWAKFSPSPGGGS</sequence>
<dbReference type="OrthoDB" id="9804698at2"/>
<proteinExistence type="inferred from homology"/>
<comment type="cofactor">
    <cofactor evidence="8 10">
        <name>Zn(2+)</name>
        <dbReference type="ChEBI" id="CHEBI:29105"/>
    </cofactor>
    <text evidence="8 10">Binds 1 zinc ion per subunit.</text>
</comment>
<evidence type="ECO:0000313" key="12">
    <source>
        <dbReference type="Proteomes" id="UP000317982"/>
    </source>
</evidence>
<keyword evidence="5 8" id="KW-0862">Zinc</keyword>
<feature type="active site" description="Charge relay system" evidence="9">
    <location>
        <position position="71"/>
    </location>
</feature>
<evidence type="ECO:0000313" key="11">
    <source>
        <dbReference type="EMBL" id="TQS42789.1"/>
    </source>
</evidence>
<dbReference type="Pfam" id="PF01242">
    <property type="entry name" value="PTPS"/>
    <property type="match status" value="1"/>
</dbReference>
<evidence type="ECO:0000256" key="5">
    <source>
        <dbReference type="ARBA" id="ARBA00022833"/>
    </source>
</evidence>
<dbReference type="PIRSF" id="PIRSF006113">
    <property type="entry name" value="PTP_synth"/>
    <property type="match status" value="1"/>
</dbReference>
<dbReference type="PANTHER" id="PTHR12589:SF7">
    <property type="entry name" value="6-PYRUVOYL TETRAHYDROBIOPTERIN SYNTHASE"/>
    <property type="match status" value="1"/>
</dbReference>
<dbReference type="InterPro" id="IPR007115">
    <property type="entry name" value="6-PTP_synth/QueD"/>
</dbReference>
<dbReference type="Proteomes" id="UP000317982">
    <property type="component" value="Unassembled WGS sequence"/>
</dbReference>
<evidence type="ECO:0000256" key="7">
    <source>
        <dbReference type="ARBA" id="ARBA00048807"/>
    </source>
</evidence>
<evidence type="ECO:0000256" key="10">
    <source>
        <dbReference type="PIRSR" id="PIRSR006113-2"/>
    </source>
</evidence>
<dbReference type="InterPro" id="IPR038418">
    <property type="entry name" value="6-PTP_synth/QueD_sf"/>
</dbReference>
<dbReference type="PANTHER" id="PTHR12589">
    <property type="entry name" value="PYRUVOYL TETRAHYDROBIOPTERIN SYNTHASE"/>
    <property type="match status" value="1"/>
</dbReference>
<comment type="catalytic activity">
    <reaction evidence="7 8">
        <text>7,8-dihydroneopterin 3'-triphosphate + H2O = 6-carboxy-5,6,7,8-tetrahydropterin + triphosphate + acetaldehyde + 2 H(+)</text>
        <dbReference type="Rhea" id="RHEA:27966"/>
        <dbReference type="ChEBI" id="CHEBI:15343"/>
        <dbReference type="ChEBI" id="CHEBI:15377"/>
        <dbReference type="ChEBI" id="CHEBI:15378"/>
        <dbReference type="ChEBI" id="CHEBI:18036"/>
        <dbReference type="ChEBI" id="CHEBI:58462"/>
        <dbReference type="ChEBI" id="CHEBI:61032"/>
        <dbReference type="EC" id="4.1.2.50"/>
    </reaction>
</comment>
<dbReference type="GO" id="GO:0070497">
    <property type="term" value="F:6-carboxytetrahydropterin synthase activity"/>
    <property type="evidence" value="ECO:0007669"/>
    <property type="project" value="UniProtKB-EC"/>
</dbReference>
<feature type="active site" description="Proton acceptor" evidence="9">
    <location>
        <position position="27"/>
    </location>
</feature>
<evidence type="ECO:0000256" key="2">
    <source>
        <dbReference type="ARBA" id="ARBA00008900"/>
    </source>
</evidence>
<evidence type="ECO:0000256" key="9">
    <source>
        <dbReference type="PIRSR" id="PIRSR006113-1"/>
    </source>
</evidence>
<evidence type="ECO:0000256" key="8">
    <source>
        <dbReference type="PIRNR" id="PIRNR006113"/>
    </source>
</evidence>
<feature type="binding site" evidence="10">
    <location>
        <position position="31"/>
    </location>
    <ligand>
        <name>Zn(2+)</name>
        <dbReference type="ChEBI" id="CHEBI:29105"/>
    </ligand>
</feature>
<evidence type="ECO:0000256" key="4">
    <source>
        <dbReference type="ARBA" id="ARBA00022723"/>
    </source>
</evidence>
<gene>
    <name evidence="11" type="ORF">FL583_22265</name>
</gene>
<dbReference type="EMBL" id="VIRS01000016">
    <property type="protein sequence ID" value="TQS42789.1"/>
    <property type="molecule type" value="Genomic_DNA"/>
</dbReference>
<keyword evidence="12" id="KW-1185">Reference proteome</keyword>
<dbReference type="EC" id="4.-.-.-" evidence="8"/>
<dbReference type="UniPathway" id="UPA00391"/>
<evidence type="ECO:0000256" key="3">
    <source>
        <dbReference type="ARBA" id="ARBA00018141"/>
    </source>
</evidence>
<evidence type="ECO:0000256" key="1">
    <source>
        <dbReference type="ARBA" id="ARBA00005061"/>
    </source>
</evidence>
<keyword evidence="8" id="KW-0671">Queuosine biosynthesis</keyword>
<name>A0A545AN75_9ACTN</name>
<reference evidence="11 12" key="1">
    <citation type="submission" date="2019-07" db="EMBL/GenBank/DDBJ databases">
        <title>Cryptosporangium phraense sp. nov., isolated from plant litter.</title>
        <authorList>
            <person name="Suriyachadkun C."/>
        </authorList>
    </citation>
    <scope>NUCLEOTIDE SEQUENCE [LARGE SCALE GENOMIC DNA]</scope>
    <source>
        <strain evidence="11 12">A-T 5661</strain>
    </source>
</reference>
<evidence type="ECO:0000256" key="6">
    <source>
        <dbReference type="ARBA" id="ARBA00023239"/>
    </source>
</evidence>
<keyword evidence="6 8" id="KW-0456">Lyase</keyword>
<feature type="active site" description="Charge relay system" evidence="9">
    <location>
        <position position="114"/>
    </location>
</feature>
<dbReference type="AlphaFoldDB" id="A0A545AN75"/>
<protein>
    <recommendedName>
        <fullName evidence="3 8">6-carboxy-5,6,7,8-tetrahydropterin synthase</fullName>
        <ecNumber evidence="8">4.-.-.-</ecNumber>
    </recommendedName>
</protein>
<dbReference type="GO" id="GO:0046872">
    <property type="term" value="F:metal ion binding"/>
    <property type="evidence" value="ECO:0007669"/>
    <property type="project" value="UniProtKB-KW"/>
</dbReference>
<dbReference type="RefSeq" id="WP_142706658.1">
    <property type="nucleotide sequence ID" value="NZ_VIRS01000016.1"/>
</dbReference>
<comment type="similarity">
    <text evidence="2 8">Belongs to the PTPS family. QueD subfamily.</text>
</comment>
<dbReference type="Gene3D" id="3.30.479.10">
    <property type="entry name" value="6-pyruvoyl tetrahydropterin synthase/QueD"/>
    <property type="match status" value="2"/>
</dbReference>
<comment type="pathway">
    <text evidence="1 8">Purine metabolism; 7-cyano-7-deazaguanine biosynthesis.</text>
</comment>
<keyword evidence="4 8" id="KW-0479">Metal-binding</keyword>
<feature type="binding site" evidence="10">
    <location>
        <position position="33"/>
    </location>
    <ligand>
        <name>Zn(2+)</name>
        <dbReference type="ChEBI" id="CHEBI:29105"/>
    </ligand>
</feature>
<dbReference type="GO" id="GO:0008616">
    <property type="term" value="P:tRNA queuosine(34) biosynthetic process"/>
    <property type="evidence" value="ECO:0007669"/>
    <property type="project" value="UniProtKB-KW"/>
</dbReference>
<dbReference type="InParanoid" id="A0A545AN75"/>
<organism evidence="11 12">
    <name type="scientific">Cryptosporangium phraense</name>
    <dbReference type="NCBI Taxonomy" id="2593070"/>
    <lineage>
        <taxon>Bacteria</taxon>
        <taxon>Bacillati</taxon>
        <taxon>Actinomycetota</taxon>
        <taxon>Actinomycetes</taxon>
        <taxon>Cryptosporangiales</taxon>
        <taxon>Cryptosporangiaceae</taxon>
        <taxon>Cryptosporangium</taxon>
    </lineage>
</organism>
<comment type="caution">
    <text evidence="11">The sequence shown here is derived from an EMBL/GenBank/DDBJ whole genome shotgun (WGS) entry which is preliminary data.</text>
</comment>
<dbReference type="SUPFAM" id="SSF55620">
    <property type="entry name" value="Tetrahydrobiopterin biosynthesis enzymes-like"/>
    <property type="match status" value="1"/>
</dbReference>
<accession>A0A545AN75</accession>